<dbReference type="AlphaFoldDB" id="A0AAV4QFP9"/>
<protein>
    <recommendedName>
        <fullName evidence="3">Ycf15</fullName>
    </recommendedName>
</protein>
<proteinExistence type="predicted"/>
<comment type="caution">
    <text evidence="1">The sequence shown here is derived from an EMBL/GenBank/DDBJ whole genome shotgun (WGS) entry which is preliminary data.</text>
</comment>
<dbReference type="Proteomes" id="UP001054945">
    <property type="component" value="Unassembled WGS sequence"/>
</dbReference>
<name>A0AAV4QFP9_CAEEX</name>
<organism evidence="1 2">
    <name type="scientific">Caerostris extrusa</name>
    <name type="common">Bark spider</name>
    <name type="synonym">Caerostris bankana</name>
    <dbReference type="NCBI Taxonomy" id="172846"/>
    <lineage>
        <taxon>Eukaryota</taxon>
        <taxon>Metazoa</taxon>
        <taxon>Ecdysozoa</taxon>
        <taxon>Arthropoda</taxon>
        <taxon>Chelicerata</taxon>
        <taxon>Arachnida</taxon>
        <taxon>Araneae</taxon>
        <taxon>Araneomorphae</taxon>
        <taxon>Entelegynae</taxon>
        <taxon>Araneoidea</taxon>
        <taxon>Araneidae</taxon>
        <taxon>Caerostris</taxon>
    </lineage>
</organism>
<sequence length="80" mass="9268">MDPERSLVPFQSCWKPKIFRPSHKSILKREDDSGLLTPVIQSHTLLSERSANTKGAIIQSAEFRPFTWFLLSVLDYYRDA</sequence>
<reference evidence="1 2" key="1">
    <citation type="submission" date="2021-06" db="EMBL/GenBank/DDBJ databases">
        <title>Caerostris extrusa draft genome.</title>
        <authorList>
            <person name="Kono N."/>
            <person name="Arakawa K."/>
        </authorList>
    </citation>
    <scope>NUCLEOTIDE SEQUENCE [LARGE SCALE GENOMIC DNA]</scope>
</reference>
<evidence type="ECO:0000313" key="1">
    <source>
        <dbReference type="EMBL" id="GIY07649.1"/>
    </source>
</evidence>
<evidence type="ECO:0000313" key="2">
    <source>
        <dbReference type="Proteomes" id="UP001054945"/>
    </source>
</evidence>
<dbReference type="EMBL" id="BPLR01006135">
    <property type="protein sequence ID" value="GIY07649.1"/>
    <property type="molecule type" value="Genomic_DNA"/>
</dbReference>
<accession>A0AAV4QFP9</accession>
<gene>
    <name evidence="1" type="ORF">CEXT_377431</name>
</gene>
<keyword evidence="2" id="KW-1185">Reference proteome</keyword>
<evidence type="ECO:0008006" key="3">
    <source>
        <dbReference type="Google" id="ProtNLM"/>
    </source>
</evidence>